<evidence type="ECO:0000313" key="9">
    <source>
        <dbReference type="EMBL" id="GBE81830.1"/>
    </source>
</evidence>
<keyword evidence="4" id="KW-0496">Mitochondrion</keyword>
<dbReference type="InParanoid" id="A0A401GI09"/>
<keyword evidence="3 9" id="KW-0689">Ribosomal protein</keyword>
<dbReference type="GO" id="GO:0005762">
    <property type="term" value="C:mitochondrial large ribosomal subunit"/>
    <property type="evidence" value="ECO:0007669"/>
    <property type="project" value="TreeGrafter"/>
</dbReference>
<dbReference type="AlphaFoldDB" id="A0A401GI09"/>
<keyword evidence="10" id="KW-1185">Reference proteome</keyword>
<organism evidence="9 10">
    <name type="scientific">Sparassis crispa</name>
    <dbReference type="NCBI Taxonomy" id="139825"/>
    <lineage>
        <taxon>Eukaryota</taxon>
        <taxon>Fungi</taxon>
        <taxon>Dikarya</taxon>
        <taxon>Basidiomycota</taxon>
        <taxon>Agaricomycotina</taxon>
        <taxon>Agaricomycetes</taxon>
        <taxon>Polyporales</taxon>
        <taxon>Sparassidaceae</taxon>
        <taxon>Sparassis</taxon>
    </lineage>
</organism>
<evidence type="ECO:0000256" key="7">
    <source>
        <dbReference type="ARBA" id="ARBA00035179"/>
    </source>
</evidence>
<accession>A0A401GI09</accession>
<dbReference type="OrthoDB" id="10252718at2759"/>
<dbReference type="RefSeq" id="XP_027612743.1">
    <property type="nucleotide sequence ID" value="XM_027756942.1"/>
</dbReference>
<evidence type="ECO:0000256" key="4">
    <source>
        <dbReference type="ARBA" id="ARBA00023128"/>
    </source>
</evidence>
<evidence type="ECO:0000256" key="2">
    <source>
        <dbReference type="ARBA" id="ARBA00022946"/>
    </source>
</evidence>
<proteinExistence type="inferred from homology"/>
<dbReference type="PANTHER" id="PTHR28595">
    <property type="entry name" value="39S RIBOSOMAL PROTEIN L54, MITOCHONDRIAL"/>
    <property type="match status" value="1"/>
</dbReference>
<evidence type="ECO:0000256" key="1">
    <source>
        <dbReference type="ARBA" id="ARBA00004173"/>
    </source>
</evidence>
<evidence type="ECO:0000256" key="3">
    <source>
        <dbReference type="ARBA" id="ARBA00022980"/>
    </source>
</evidence>
<feature type="region of interest" description="Disordered" evidence="8">
    <location>
        <begin position="30"/>
        <end position="55"/>
    </location>
</feature>
<comment type="subcellular location">
    <subcellularLocation>
        <location evidence="1">Mitochondrion</location>
    </subcellularLocation>
</comment>
<feature type="region of interest" description="Disordered" evidence="8">
    <location>
        <begin position="93"/>
        <end position="126"/>
    </location>
</feature>
<evidence type="ECO:0000256" key="5">
    <source>
        <dbReference type="ARBA" id="ARBA00023274"/>
    </source>
</evidence>
<gene>
    <name evidence="9" type="ORF">SCP_0402030</name>
</gene>
<dbReference type="Pfam" id="PF08561">
    <property type="entry name" value="Ribosomal_L37"/>
    <property type="match status" value="1"/>
</dbReference>
<dbReference type="GeneID" id="38778747"/>
<dbReference type="EMBL" id="BFAD01000004">
    <property type="protein sequence ID" value="GBE81830.1"/>
    <property type="molecule type" value="Genomic_DNA"/>
</dbReference>
<reference evidence="9 10" key="1">
    <citation type="journal article" date="2018" name="Sci. Rep.">
        <title>Genome sequence of the cauliflower mushroom Sparassis crispa (Hanabiratake) and its association with beneficial usage.</title>
        <authorList>
            <person name="Kiyama R."/>
            <person name="Furutani Y."/>
            <person name="Kawaguchi K."/>
            <person name="Nakanishi T."/>
        </authorList>
    </citation>
    <scope>NUCLEOTIDE SEQUENCE [LARGE SCALE GENOMIC DNA]</scope>
</reference>
<dbReference type="Proteomes" id="UP000287166">
    <property type="component" value="Unassembled WGS sequence"/>
</dbReference>
<dbReference type="PANTHER" id="PTHR28595:SF1">
    <property type="entry name" value="LARGE RIBOSOMAL SUBUNIT PROTEIN ML54"/>
    <property type="match status" value="1"/>
</dbReference>
<name>A0A401GI09_9APHY</name>
<evidence type="ECO:0000256" key="6">
    <source>
        <dbReference type="ARBA" id="ARBA00033752"/>
    </source>
</evidence>
<feature type="compositionally biased region" description="Basic and acidic residues" evidence="8">
    <location>
        <begin position="110"/>
        <end position="126"/>
    </location>
</feature>
<protein>
    <recommendedName>
        <fullName evidence="7">Large ribosomal subunit protein mL54</fullName>
    </recommendedName>
</protein>
<dbReference type="STRING" id="139825.A0A401GI09"/>
<dbReference type="FunCoup" id="A0A401GI09">
    <property type="interactions" value="27"/>
</dbReference>
<dbReference type="GO" id="GO:0003735">
    <property type="term" value="F:structural constituent of ribosome"/>
    <property type="evidence" value="ECO:0007669"/>
    <property type="project" value="TreeGrafter"/>
</dbReference>
<evidence type="ECO:0000313" key="10">
    <source>
        <dbReference type="Proteomes" id="UP000287166"/>
    </source>
</evidence>
<dbReference type="InterPro" id="IPR013870">
    <property type="entry name" value="Ribosomal_mL54"/>
</dbReference>
<keyword evidence="5" id="KW-0687">Ribonucleoprotein</keyword>
<keyword evidence="2" id="KW-0809">Transit peptide</keyword>
<comment type="similarity">
    <text evidence="6">Belongs to the mitochondrion-specific ribosomal protein mL54 family.</text>
</comment>
<sequence length="126" mass="14266">MSLLHALRRPPRLNICCVVRRAYTSKGEAPKNVGMKAETPVDGEESPAGTFSKSSCEPNTILDGLAYLKDQPPVIALPDEEYPEWLWTLLSPKVLEDDGPGGKAEKRRMRQENRKRIRDQNFMKTQ</sequence>
<comment type="caution">
    <text evidence="9">The sequence shown here is derived from an EMBL/GenBank/DDBJ whole genome shotgun (WGS) entry which is preliminary data.</text>
</comment>
<evidence type="ECO:0000256" key="8">
    <source>
        <dbReference type="SAM" id="MobiDB-lite"/>
    </source>
</evidence>